<feature type="region of interest" description="Disordered" evidence="5">
    <location>
        <begin position="382"/>
        <end position="409"/>
    </location>
</feature>
<feature type="transmembrane region" description="Helical" evidence="6">
    <location>
        <begin position="6"/>
        <end position="28"/>
    </location>
</feature>
<sequence>MNRISSIARSVSAPISLMASITIVWVICRSYAGLSTTFHRLLLGLCIADIISSFSFSLSSSMVPTDVKEYVWNARGNMASCDAQGFMLNQGLISGILYNCSLCIYYLAVVKYEKAEKYIKDRIEPYLHVISIFFPIISSTVLLVRQTFNPAPAALCYAVPYDPPHCAGYGRGETPDGYIIPCGRGSDAIFLAKVLVLPVVFSGPVIIAVSMLMVYIAVLKQEKKLSKYGEGPLDADPVTTDGRNNNNHDADGGKMRSILIKLACTIDCIRRNQTSQDPAGSQSNTMRMSLSRAVWYRALSYSIAYLLTYVFFLTTYIMFATKVTIPFGLTICREISMPLQGFYNFLVFMHPRVMGAKRSKKQNLSWYHAFIKALCSKGDERTERRARGRVPTGGGRIKKTSTKNEKKKVHDIMEKTEERDLPVSSATNPFRTALDLDFSPSNNVPLREVDLEEFLQDGDCMECPQTTVNV</sequence>
<feature type="transmembrane region" description="Helical" evidence="6">
    <location>
        <begin position="294"/>
        <end position="319"/>
    </location>
</feature>
<accession>A0A7R9VVI7</accession>
<feature type="transmembrane region" description="Helical" evidence="6">
    <location>
        <begin position="40"/>
        <end position="58"/>
    </location>
</feature>
<name>A0A7R9VVI7_9STRA</name>
<feature type="transmembrane region" description="Helical" evidence="6">
    <location>
        <begin position="125"/>
        <end position="144"/>
    </location>
</feature>
<organism evidence="7">
    <name type="scientific">Pseudictyota dubia</name>
    <dbReference type="NCBI Taxonomy" id="2749911"/>
    <lineage>
        <taxon>Eukaryota</taxon>
        <taxon>Sar</taxon>
        <taxon>Stramenopiles</taxon>
        <taxon>Ochrophyta</taxon>
        <taxon>Bacillariophyta</taxon>
        <taxon>Mediophyceae</taxon>
        <taxon>Biddulphiophycidae</taxon>
        <taxon>Eupodiscales</taxon>
        <taxon>Odontellaceae</taxon>
        <taxon>Pseudictyota</taxon>
    </lineage>
</organism>
<dbReference type="EMBL" id="HBED01016150">
    <property type="protein sequence ID" value="CAD8306734.1"/>
    <property type="molecule type" value="Transcribed_RNA"/>
</dbReference>
<dbReference type="Pfam" id="PF10323">
    <property type="entry name" value="7TM_GPCR_Srv"/>
    <property type="match status" value="1"/>
</dbReference>
<evidence type="ECO:0000256" key="6">
    <source>
        <dbReference type="SAM" id="Phobius"/>
    </source>
</evidence>
<evidence type="ECO:0000256" key="5">
    <source>
        <dbReference type="SAM" id="MobiDB-lite"/>
    </source>
</evidence>
<keyword evidence="3 6" id="KW-1133">Transmembrane helix</keyword>
<feature type="transmembrane region" description="Helical" evidence="6">
    <location>
        <begin position="92"/>
        <end position="113"/>
    </location>
</feature>
<evidence type="ECO:0000256" key="2">
    <source>
        <dbReference type="ARBA" id="ARBA00022692"/>
    </source>
</evidence>
<dbReference type="GO" id="GO:0007189">
    <property type="term" value="P:adenylate cyclase-activating G protein-coupled receptor signaling pathway"/>
    <property type="evidence" value="ECO:0007669"/>
    <property type="project" value="TreeGrafter"/>
</dbReference>
<evidence type="ECO:0000256" key="3">
    <source>
        <dbReference type="ARBA" id="ARBA00022989"/>
    </source>
</evidence>
<dbReference type="PANTHER" id="PTHR23112">
    <property type="entry name" value="G PROTEIN-COUPLED RECEPTOR 157-RELATED"/>
    <property type="match status" value="1"/>
</dbReference>
<dbReference type="Gene3D" id="1.20.1070.10">
    <property type="entry name" value="Rhodopsin 7-helix transmembrane proteins"/>
    <property type="match status" value="1"/>
</dbReference>
<proteinExistence type="predicted"/>
<evidence type="ECO:0000256" key="4">
    <source>
        <dbReference type="ARBA" id="ARBA00023136"/>
    </source>
</evidence>
<keyword evidence="4 6" id="KW-0472">Membrane</keyword>
<dbReference type="GO" id="GO:0004930">
    <property type="term" value="F:G protein-coupled receptor activity"/>
    <property type="evidence" value="ECO:0007669"/>
    <property type="project" value="TreeGrafter"/>
</dbReference>
<dbReference type="GO" id="GO:0005886">
    <property type="term" value="C:plasma membrane"/>
    <property type="evidence" value="ECO:0007669"/>
    <property type="project" value="TreeGrafter"/>
</dbReference>
<dbReference type="PANTHER" id="PTHR23112:SF0">
    <property type="entry name" value="TRANSMEMBRANE PROTEIN 116"/>
    <property type="match status" value="1"/>
</dbReference>
<keyword evidence="2 6" id="KW-0812">Transmembrane</keyword>
<reference evidence="7" key="1">
    <citation type="submission" date="2021-01" db="EMBL/GenBank/DDBJ databases">
        <authorList>
            <person name="Corre E."/>
            <person name="Pelletier E."/>
            <person name="Niang G."/>
            <person name="Scheremetjew M."/>
            <person name="Finn R."/>
            <person name="Kale V."/>
            <person name="Holt S."/>
            <person name="Cochrane G."/>
            <person name="Meng A."/>
            <person name="Brown T."/>
            <person name="Cohen L."/>
        </authorList>
    </citation>
    <scope>NUCLEOTIDE SEQUENCE</scope>
    <source>
        <strain evidence="7">CCMP147</strain>
    </source>
</reference>
<dbReference type="SUPFAM" id="SSF81321">
    <property type="entry name" value="Family A G protein-coupled receptor-like"/>
    <property type="match status" value="1"/>
</dbReference>
<evidence type="ECO:0000256" key="1">
    <source>
        <dbReference type="ARBA" id="ARBA00004141"/>
    </source>
</evidence>
<comment type="subcellular location">
    <subcellularLocation>
        <location evidence="1">Membrane</location>
        <topology evidence="1">Multi-pass membrane protein</topology>
    </subcellularLocation>
</comment>
<dbReference type="InterPro" id="IPR019426">
    <property type="entry name" value="7TM_GPCR_serpentine_rcpt_Srv"/>
</dbReference>
<dbReference type="AlphaFoldDB" id="A0A7R9VVI7"/>
<evidence type="ECO:0008006" key="8">
    <source>
        <dbReference type="Google" id="ProtNLM"/>
    </source>
</evidence>
<protein>
    <recommendedName>
        <fullName evidence="8">G-protein coupled receptors family 1 profile domain-containing protein</fullName>
    </recommendedName>
</protein>
<evidence type="ECO:0000313" key="7">
    <source>
        <dbReference type="EMBL" id="CAD8306734.1"/>
    </source>
</evidence>
<feature type="transmembrane region" description="Helical" evidence="6">
    <location>
        <begin position="195"/>
        <end position="218"/>
    </location>
</feature>
<gene>
    <name evidence="7" type="ORF">TDUB1175_LOCUS8031</name>
</gene>